<dbReference type="Gene3D" id="3.30.9.10">
    <property type="entry name" value="D-Amino Acid Oxidase, subunit A, domain 2"/>
    <property type="match status" value="1"/>
</dbReference>
<keyword evidence="4" id="KW-1185">Reference proteome</keyword>
<dbReference type="Pfam" id="PF01266">
    <property type="entry name" value="DAO"/>
    <property type="match status" value="1"/>
</dbReference>
<organism evidence="3 4">
    <name type="scientific">Ponticoccus litoralis</name>
    <dbReference type="NCBI Taxonomy" id="422297"/>
    <lineage>
        <taxon>Bacteria</taxon>
        <taxon>Pseudomonadati</taxon>
        <taxon>Pseudomonadota</taxon>
        <taxon>Alphaproteobacteria</taxon>
        <taxon>Rhodobacterales</taxon>
        <taxon>Roseobacteraceae</taxon>
        <taxon>Ponticoccus</taxon>
    </lineage>
</organism>
<feature type="domain" description="FAD dependent oxidoreductase" evidence="2">
    <location>
        <begin position="5"/>
        <end position="342"/>
    </location>
</feature>
<evidence type="ECO:0000313" key="4">
    <source>
        <dbReference type="Proteomes" id="UP001428774"/>
    </source>
</evidence>
<dbReference type="InterPro" id="IPR006076">
    <property type="entry name" value="FAD-dep_OxRdtase"/>
</dbReference>
<evidence type="ECO:0000313" key="3">
    <source>
        <dbReference type="EMBL" id="MEN9060714.1"/>
    </source>
</evidence>
<gene>
    <name evidence="3" type="ORF">ABFB10_06375</name>
</gene>
<dbReference type="EMBL" id="JBDNCH010000002">
    <property type="protein sequence ID" value="MEN9060714.1"/>
    <property type="molecule type" value="Genomic_DNA"/>
</dbReference>
<reference evidence="3 4" key="1">
    <citation type="submission" date="2024-05" db="EMBL/GenBank/DDBJ databases">
        <title>Genome sequence of Ponticoccus litoralis KCCM 90028.</title>
        <authorList>
            <person name="Kim J.M."/>
            <person name="Lee J.K."/>
            <person name="Choi B.J."/>
            <person name="Bayburt H."/>
            <person name="Baek J.H."/>
            <person name="Jeon C.O."/>
        </authorList>
    </citation>
    <scope>NUCLEOTIDE SEQUENCE [LARGE SCALE GENOMIC DNA]</scope>
    <source>
        <strain evidence="3 4">KCCM 90028</strain>
    </source>
</reference>
<dbReference type="PANTHER" id="PTHR13847">
    <property type="entry name" value="SARCOSINE DEHYDROGENASE-RELATED"/>
    <property type="match status" value="1"/>
</dbReference>
<proteinExistence type="predicted"/>
<name>A0AAW9S7C2_9RHOB</name>
<dbReference type="PANTHER" id="PTHR13847:SF287">
    <property type="entry name" value="FAD-DEPENDENT OXIDOREDUCTASE DOMAIN-CONTAINING PROTEIN 1"/>
    <property type="match status" value="1"/>
</dbReference>
<evidence type="ECO:0000256" key="1">
    <source>
        <dbReference type="ARBA" id="ARBA00023002"/>
    </source>
</evidence>
<dbReference type="AlphaFoldDB" id="A0AAW9S7C2"/>
<evidence type="ECO:0000259" key="2">
    <source>
        <dbReference type="Pfam" id="PF01266"/>
    </source>
</evidence>
<accession>A0AAW9S7C2</accession>
<dbReference type="EC" id="1.-.-.-" evidence="3"/>
<comment type="caution">
    <text evidence="3">The sequence shown here is derived from an EMBL/GenBank/DDBJ whole genome shotgun (WGS) entry which is preliminary data.</text>
</comment>
<protein>
    <submittedName>
        <fullName evidence="3">FAD-dependent oxidoreductase</fullName>
        <ecNumber evidence="3">1.-.-.-</ecNumber>
    </submittedName>
</protein>
<keyword evidence="1 3" id="KW-0560">Oxidoreductase</keyword>
<dbReference type="RefSeq" id="WP_347165865.1">
    <property type="nucleotide sequence ID" value="NZ_JBDNCH010000002.1"/>
</dbReference>
<dbReference type="GO" id="GO:0016491">
    <property type="term" value="F:oxidoreductase activity"/>
    <property type="evidence" value="ECO:0007669"/>
    <property type="project" value="UniProtKB-KW"/>
</dbReference>
<sequence length="366" mass="37909">MSGPRIVVIGGGIAGISAGAALASDAQVTVLETEPQPGYHSTGRSAALYIRNYGNAVLRVLNATAGPALEGGLLGESVLGPRGALMLAGPEEMAALEDYAAGSSGLERMTAREAAEIVPILRVERIEAVVLERDAQDIDVDRLLQGCLRLMRQRGGTLMTGAPVTALARDGAGWRIEAGGEVLTADIVVNAAGAWADRVAALAGLPPVGLVPKRRSAVLMAVPNPAEEVGRWPLFGSVADTWYAKPDGGRLMISPADEDPVEPGDAWPDDMVLAEGLDRFSQMVDVPLVRPSHSWAGLRSFVADKTPVVGMDPLAPGFFWLAGQGGYGVQTAPALAALTAALCLGGRPALDADTLAALSPERFARG</sequence>
<dbReference type="Proteomes" id="UP001428774">
    <property type="component" value="Unassembled WGS sequence"/>
</dbReference>
<dbReference type="InterPro" id="IPR036188">
    <property type="entry name" value="FAD/NAD-bd_sf"/>
</dbReference>
<dbReference type="GO" id="GO:0005737">
    <property type="term" value="C:cytoplasm"/>
    <property type="evidence" value="ECO:0007669"/>
    <property type="project" value="TreeGrafter"/>
</dbReference>
<dbReference type="SUPFAM" id="SSF51905">
    <property type="entry name" value="FAD/NAD(P)-binding domain"/>
    <property type="match status" value="1"/>
</dbReference>
<dbReference type="Gene3D" id="3.50.50.60">
    <property type="entry name" value="FAD/NAD(P)-binding domain"/>
    <property type="match status" value="1"/>
</dbReference>